<dbReference type="InterPro" id="IPR027417">
    <property type="entry name" value="P-loop_NTPase"/>
</dbReference>
<keyword evidence="4" id="KW-1185">Reference proteome</keyword>
<dbReference type="PANTHER" id="PTHR30121">
    <property type="entry name" value="UNCHARACTERIZED PROTEIN YJGR-RELATED"/>
    <property type="match status" value="1"/>
</dbReference>
<evidence type="ECO:0000259" key="2">
    <source>
        <dbReference type="Pfam" id="PF12696"/>
    </source>
</evidence>
<feature type="transmembrane region" description="Helical" evidence="1">
    <location>
        <begin position="46"/>
        <end position="65"/>
    </location>
</feature>
<dbReference type="Gene3D" id="3.40.50.300">
    <property type="entry name" value="P-loop containing nucleotide triphosphate hydrolases"/>
    <property type="match status" value="2"/>
</dbReference>
<dbReference type="PANTHER" id="PTHR30121:SF6">
    <property type="entry name" value="SLR6007 PROTEIN"/>
    <property type="match status" value="1"/>
</dbReference>
<accession>A0ABT8E4T7</accession>
<keyword evidence="1" id="KW-0812">Transmembrane</keyword>
<dbReference type="SUPFAM" id="SSF52540">
    <property type="entry name" value="P-loop containing nucleoside triphosphate hydrolases"/>
    <property type="match status" value="1"/>
</dbReference>
<sequence length="626" mass="72292">MPKSNEELGKEFGFGLGMLAGVFAFFPLFVFSVPFYIFFRFLKRNIVYLLLAIVGFISFSFLMYFKPASYFGLYTILPFDFSWLEKMMGEPMELSVISIVMYCTGGLFVSYGWSIFTDYYRARRVKSIEESRITFKSSSLYQNVKNKRFLLTQKEQRKWRDRKKHDQLLLGITEHGKPYYMDFHEVNQHMFVPATTGGGKTILLLNFVEYALLKELPFIFIDGKGSTESIGEVDALCQRYGRKLKVFSDKGEVTYNPLKYGGPTVIKDKLEQLIETESDYYSAISTSLVQSLIQFIDDYGFTRDLWTFAKYLDPEEVLSVLNQDMVDVEDGSEEEAVAATTSYSSFLPEETKVEVKQPKPQKKQVLSSRAQKHQDRLFKRYKHEEEGENYLFTNASSVRTQIFLLLDSELGHLFQEKSDSLDLVSISEQKEALFVSFDGLIYDKFIKVIARFLILDMNYLVSYRNRNQLKDQPFLAIYDEFSVYANDKIVDTINKSRSAGFHCIIATQTLADLEKNDPYLARQVVGNTNTYAIGQTNNPDEVEAWASTLGTYKDIDLTVTTEKQEGRLKRVDLKADKGTLRHVQKFKITPDEIRDLRQGQFIFARKAAKEVVHPEIIYVRHPLAND</sequence>
<proteinExistence type="predicted"/>
<dbReference type="Proteomes" id="UP001168694">
    <property type="component" value="Unassembled WGS sequence"/>
</dbReference>
<dbReference type="InterPro" id="IPR051162">
    <property type="entry name" value="T4SS_component"/>
</dbReference>
<gene>
    <name evidence="3" type="ORF">QYF49_07670</name>
</gene>
<dbReference type="Pfam" id="PF12696">
    <property type="entry name" value="TraG-D_C"/>
    <property type="match status" value="1"/>
</dbReference>
<dbReference type="EMBL" id="JAUHLN010000001">
    <property type="protein sequence ID" value="MDN4072904.1"/>
    <property type="molecule type" value="Genomic_DNA"/>
</dbReference>
<name>A0ABT8E4T7_9BACL</name>
<keyword evidence="1" id="KW-1133">Transmembrane helix</keyword>
<dbReference type="RefSeq" id="WP_290398982.1">
    <property type="nucleotide sequence ID" value="NZ_JAUHLN010000001.1"/>
</dbReference>
<feature type="transmembrane region" description="Helical" evidence="1">
    <location>
        <begin position="94"/>
        <end position="116"/>
    </location>
</feature>
<evidence type="ECO:0000313" key="4">
    <source>
        <dbReference type="Proteomes" id="UP001168694"/>
    </source>
</evidence>
<comment type="caution">
    <text evidence="3">The sequence shown here is derived from an EMBL/GenBank/DDBJ whole genome shotgun (WGS) entry which is preliminary data.</text>
</comment>
<dbReference type="CDD" id="cd01127">
    <property type="entry name" value="TrwB_TraG_TraD_VirD4"/>
    <property type="match status" value="1"/>
</dbReference>
<keyword evidence="1" id="KW-0472">Membrane</keyword>
<dbReference type="InterPro" id="IPR032689">
    <property type="entry name" value="TraG-D_C"/>
</dbReference>
<feature type="domain" description="TraD/TraG TraM recognition site" evidence="2">
    <location>
        <begin position="473"/>
        <end position="597"/>
    </location>
</feature>
<protein>
    <submittedName>
        <fullName evidence="3">TraM recognition domain-containing protein</fullName>
    </submittedName>
</protein>
<organism evidence="3 4">
    <name type="scientific">Fictibacillus terranigra</name>
    <dbReference type="NCBI Taxonomy" id="3058424"/>
    <lineage>
        <taxon>Bacteria</taxon>
        <taxon>Bacillati</taxon>
        <taxon>Bacillota</taxon>
        <taxon>Bacilli</taxon>
        <taxon>Bacillales</taxon>
        <taxon>Fictibacillaceae</taxon>
        <taxon>Fictibacillus</taxon>
    </lineage>
</organism>
<reference evidence="3" key="1">
    <citation type="submission" date="2023-06" db="EMBL/GenBank/DDBJ databases">
        <title>Draft Genome Sequences of Representative Paenibacillus Polymyxa, Bacillus cereus, Fictibacillus sp., and Brevibacillus agri Strains Isolated from Amazonian Dark Earth.</title>
        <authorList>
            <person name="Pellegrinetti T.A."/>
            <person name="Cunha I.C.M."/>
            <person name="Chaves M.G."/>
            <person name="Freitas A.S."/>
            <person name="Silva A.V.R."/>
            <person name="Tsai S.M."/>
            <person name="Mendes L.W."/>
        </authorList>
    </citation>
    <scope>NUCLEOTIDE SEQUENCE</scope>
    <source>
        <strain evidence="3">CENA-BCM004</strain>
    </source>
</reference>
<evidence type="ECO:0000313" key="3">
    <source>
        <dbReference type="EMBL" id="MDN4072904.1"/>
    </source>
</evidence>
<feature type="transmembrane region" description="Helical" evidence="1">
    <location>
        <begin position="12"/>
        <end position="39"/>
    </location>
</feature>
<evidence type="ECO:0000256" key="1">
    <source>
        <dbReference type="SAM" id="Phobius"/>
    </source>
</evidence>